<protein>
    <recommendedName>
        <fullName evidence="3">C2H2-type domain-containing protein</fullName>
    </recommendedName>
</protein>
<dbReference type="PROSITE" id="PS50157">
    <property type="entry name" value="ZINC_FINGER_C2H2_2"/>
    <property type="match status" value="3"/>
</dbReference>
<dbReference type="InterPro" id="IPR036236">
    <property type="entry name" value="Znf_C2H2_sf"/>
</dbReference>
<dbReference type="SUPFAM" id="SSF57667">
    <property type="entry name" value="beta-beta-alpha zinc fingers"/>
    <property type="match status" value="1"/>
</dbReference>
<dbReference type="InterPro" id="IPR044303">
    <property type="entry name" value="ZAT1/4/9"/>
</dbReference>
<feature type="compositionally biased region" description="Gly residues" evidence="2">
    <location>
        <begin position="65"/>
        <end position="74"/>
    </location>
</feature>
<dbReference type="PANTHER" id="PTHR46326:SF1">
    <property type="entry name" value="OS03G0425900 PROTEIN"/>
    <property type="match status" value="1"/>
</dbReference>
<keyword evidence="1" id="KW-0863">Zinc-finger</keyword>
<sequence length="417" mass="44908">MDDVVVLGISSARHSCKVCGKGFPCGRSLGGHMRSHSLAEVAMAADDYEEDESSTRDAYNNGVVDPGGGSGGYGLRENPKKTRRLSGLDDEHESCHGGGGDRAELFFSDDGEHEKVLADVEETPHEDDDEAERMLIPTEAAAVLMPAPRRRRRSMRVPAPAPPPAAAFDTEPEDVALCLIMLSRDTPSRWTPSSPQAATMDGKKKKKKKRRDAAAAATNGYYHHHDADSDDTASAFFPYDEDDVEVTAKTNKKKRKPPCLAAGGYDGTVRRGGRYECPGCGRAFQSYQALGGHRASHKRINSNCSVTKVVVALDHQPEPSVETNASFSTASAPASPEVDRAAVHAKKMMGNSKFECPICFKVFASGQALGGHKRSHSIAGELYYERAQHAGVVEPEHHALVAARFLDLNLPAPGAED</sequence>
<evidence type="ECO:0000256" key="2">
    <source>
        <dbReference type="SAM" id="MobiDB-lite"/>
    </source>
</evidence>
<proteinExistence type="predicted"/>
<feature type="domain" description="C2H2-type" evidence="3">
    <location>
        <begin position="354"/>
        <end position="377"/>
    </location>
</feature>
<dbReference type="PANTHER" id="PTHR46326">
    <property type="entry name" value="ZINC FINGER PROTEIN ZAT1-RELATED"/>
    <property type="match status" value="1"/>
</dbReference>
<organism evidence="4 5">
    <name type="scientific">Eleusine coracana subsp. coracana</name>
    <dbReference type="NCBI Taxonomy" id="191504"/>
    <lineage>
        <taxon>Eukaryota</taxon>
        <taxon>Viridiplantae</taxon>
        <taxon>Streptophyta</taxon>
        <taxon>Embryophyta</taxon>
        <taxon>Tracheophyta</taxon>
        <taxon>Spermatophyta</taxon>
        <taxon>Magnoliopsida</taxon>
        <taxon>Liliopsida</taxon>
        <taxon>Poales</taxon>
        <taxon>Poaceae</taxon>
        <taxon>PACMAD clade</taxon>
        <taxon>Chloridoideae</taxon>
        <taxon>Cynodonteae</taxon>
        <taxon>Eleusininae</taxon>
        <taxon>Eleusine</taxon>
    </lineage>
</organism>
<dbReference type="Pfam" id="PF13912">
    <property type="entry name" value="zf-C2H2_6"/>
    <property type="match status" value="3"/>
</dbReference>
<gene>
    <name evidence="4" type="primary">ga31066</name>
    <name evidence="4" type="ORF">PR202_ga31066</name>
</gene>
<dbReference type="EMBL" id="BQKI01000024">
    <property type="protein sequence ID" value="GJN12759.1"/>
    <property type="molecule type" value="Genomic_DNA"/>
</dbReference>
<dbReference type="AlphaFoldDB" id="A0AAV5DQ21"/>
<feature type="domain" description="C2H2-type" evidence="3">
    <location>
        <begin position="275"/>
        <end position="302"/>
    </location>
</feature>
<keyword evidence="1" id="KW-0479">Metal-binding</keyword>
<dbReference type="Gene3D" id="3.30.160.60">
    <property type="entry name" value="Classic Zinc Finger"/>
    <property type="match status" value="1"/>
</dbReference>
<dbReference type="GO" id="GO:0008270">
    <property type="term" value="F:zinc ion binding"/>
    <property type="evidence" value="ECO:0007669"/>
    <property type="project" value="UniProtKB-KW"/>
</dbReference>
<reference evidence="4" key="2">
    <citation type="submission" date="2021-12" db="EMBL/GenBank/DDBJ databases">
        <title>Resequencing data analysis of finger millet.</title>
        <authorList>
            <person name="Hatakeyama M."/>
            <person name="Aluri S."/>
            <person name="Balachadran M.T."/>
            <person name="Sivarajan S.R."/>
            <person name="Poveda L."/>
            <person name="Shimizu-Inatsugi R."/>
            <person name="Schlapbach R."/>
            <person name="Sreeman S.M."/>
            <person name="Shimizu K.K."/>
        </authorList>
    </citation>
    <scope>NUCLEOTIDE SEQUENCE</scope>
</reference>
<accession>A0AAV5DQ21</accession>
<dbReference type="Proteomes" id="UP001054889">
    <property type="component" value="Unassembled WGS sequence"/>
</dbReference>
<dbReference type="GO" id="GO:0006355">
    <property type="term" value="P:regulation of DNA-templated transcription"/>
    <property type="evidence" value="ECO:0007669"/>
    <property type="project" value="InterPro"/>
</dbReference>
<name>A0AAV5DQ21_ELECO</name>
<feature type="region of interest" description="Disordered" evidence="2">
    <location>
        <begin position="186"/>
        <end position="218"/>
    </location>
</feature>
<evidence type="ECO:0000259" key="3">
    <source>
        <dbReference type="PROSITE" id="PS50157"/>
    </source>
</evidence>
<keyword evidence="5" id="KW-1185">Reference proteome</keyword>
<comment type="caution">
    <text evidence="4">The sequence shown here is derived from an EMBL/GenBank/DDBJ whole genome shotgun (WGS) entry which is preliminary data.</text>
</comment>
<evidence type="ECO:0000256" key="1">
    <source>
        <dbReference type="PROSITE-ProRule" id="PRU00042"/>
    </source>
</evidence>
<dbReference type="SMART" id="SM00355">
    <property type="entry name" value="ZnF_C2H2"/>
    <property type="match status" value="3"/>
</dbReference>
<evidence type="ECO:0000313" key="5">
    <source>
        <dbReference type="Proteomes" id="UP001054889"/>
    </source>
</evidence>
<feature type="region of interest" description="Disordered" evidence="2">
    <location>
        <begin position="50"/>
        <end position="79"/>
    </location>
</feature>
<evidence type="ECO:0000313" key="4">
    <source>
        <dbReference type="EMBL" id="GJN12759.1"/>
    </source>
</evidence>
<reference evidence="4" key="1">
    <citation type="journal article" date="2018" name="DNA Res.">
        <title>Multiple hybrid de novo genome assembly of finger millet, an orphan allotetraploid crop.</title>
        <authorList>
            <person name="Hatakeyama M."/>
            <person name="Aluri S."/>
            <person name="Balachadran M.T."/>
            <person name="Sivarajan S.R."/>
            <person name="Patrignani A."/>
            <person name="Gruter S."/>
            <person name="Poveda L."/>
            <person name="Shimizu-Inatsugi R."/>
            <person name="Baeten J."/>
            <person name="Francoijs K.J."/>
            <person name="Nataraja K.N."/>
            <person name="Reddy Y.A.N."/>
            <person name="Phadnis S."/>
            <person name="Ravikumar R.L."/>
            <person name="Schlapbach R."/>
            <person name="Sreeman S.M."/>
            <person name="Shimizu K.K."/>
        </authorList>
    </citation>
    <scope>NUCLEOTIDE SEQUENCE</scope>
</reference>
<keyword evidence="1" id="KW-0862">Zinc</keyword>
<dbReference type="InterPro" id="IPR013087">
    <property type="entry name" value="Znf_C2H2_type"/>
</dbReference>
<feature type="domain" description="C2H2-type" evidence="3">
    <location>
        <begin position="14"/>
        <end position="37"/>
    </location>
</feature>
<dbReference type="PROSITE" id="PS00028">
    <property type="entry name" value="ZINC_FINGER_C2H2_1"/>
    <property type="match status" value="3"/>
</dbReference>